<name>A0ABU6ZBD1_9FABA</name>
<gene>
    <name evidence="2" type="ORF">PIB30_030532</name>
</gene>
<feature type="region of interest" description="Disordered" evidence="1">
    <location>
        <begin position="1"/>
        <end position="62"/>
    </location>
</feature>
<sequence>MIKRRFYKVDHGNRDALNASSSSSNAEVEAKATGNVPPETGEVENEPVPLRVIPSRAWTQPH</sequence>
<organism evidence="2 3">
    <name type="scientific">Stylosanthes scabra</name>
    <dbReference type="NCBI Taxonomy" id="79078"/>
    <lineage>
        <taxon>Eukaryota</taxon>
        <taxon>Viridiplantae</taxon>
        <taxon>Streptophyta</taxon>
        <taxon>Embryophyta</taxon>
        <taxon>Tracheophyta</taxon>
        <taxon>Spermatophyta</taxon>
        <taxon>Magnoliopsida</taxon>
        <taxon>eudicotyledons</taxon>
        <taxon>Gunneridae</taxon>
        <taxon>Pentapetalae</taxon>
        <taxon>rosids</taxon>
        <taxon>fabids</taxon>
        <taxon>Fabales</taxon>
        <taxon>Fabaceae</taxon>
        <taxon>Papilionoideae</taxon>
        <taxon>50 kb inversion clade</taxon>
        <taxon>dalbergioids sensu lato</taxon>
        <taxon>Dalbergieae</taxon>
        <taxon>Pterocarpus clade</taxon>
        <taxon>Stylosanthes</taxon>
    </lineage>
</organism>
<dbReference type="Proteomes" id="UP001341840">
    <property type="component" value="Unassembled WGS sequence"/>
</dbReference>
<evidence type="ECO:0000313" key="2">
    <source>
        <dbReference type="EMBL" id="MED6218870.1"/>
    </source>
</evidence>
<keyword evidence="3" id="KW-1185">Reference proteome</keyword>
<evidence type="ECO:0000313" key="3">
    <source>
        <dbReference type="Proteomes" id="UP001341840"/>
    </source>
</evidence>
<evidence type="ECO:0000256" key="1">
    <source>
        <dbReference type="SAM" id="MobiDB-lite"/>
    </source>
</evidence>
<accession>A0ABU6ZBD1</accession>
<dbReference type="EMBL" id="JASCZI010271988">
    <property type="protein sequence ID" value="MED6218870.1"/>
    <property type="molecule type" value="Genomic_DNA"/>
</dbReference>
<reference evidence="2 3" key="1">
    <citation type="journal article" date="2023" name="Plants (Basel)">
        <title>Bridging the Gap: Combining Genomics and Transcriptomics Approaches to Understand Stylosanthes scabra, an Orphan Legume from the Brazilian Caatinga.</title>
        <authorList>
            <person name="Ferreira-Neto J.R.C."/>
            <person name="da Silva M.D."/>
            <person name="Binneck E."/>
            <person name="de Melo N.F."/>
            <person name="da Silva R.H."/>
            <person name="de Melo A.L.T.M."/>
            <person name="Pandolfi V."/>
            <person name="Bustamante F.O."/>
            <person name="Brasileiro-Vidal A.C."/>
            <person name="Benko-Iseppon A.M."/>
        </authorList>
    </citation>
    <scope>NUCLEOTIDE SEQUENCE [LARGE SCALE GENOMIC DNA]</scope>
    <source>
        <tissue evidence="2">Leaves</tissue>
    </source>
</reference>
<protein>
    <submittedName>
        <fullName evidence="2">Uncharacterized protein</fullName>
    </submittedName>
</protein>
<proteinExistence type="predicted"/>
<comment type="caution">
    <text evidence="2">The sequence shown here is derived from an EMBL/GenBank/DDBJ whole genome shotgun (WGS) entry which is preliminary data.</text>
</comment>
<feature type="non-terminal residue" evidence="2">
    <location>
        <position position="62"/>
    </location>
</feature>